<evidence type="ECO:0000256" key="2">
    <source>
        <dbReference type="ARBA" id="ARBA00006555"/>
    </source>
</evidence>
<dbReference type="InterPro" id="IPR003538">
    <property type="entry name" value="TonB"/>
</dbReference>
<dbReference type="InterPro" id="IPR037682">
    <property type="entry name" value="TonB_C"/>
</dbReference>
<dbReference type="EMBL" id="QASA01000001">
    <property type="protein sequence ID" value="RDC65105.1"/>
    <property type="molecule type" value="Genomic_DNA"/>
</dbReference>
<keyword evidence="3" id="KW-0813">Transport</keyword>
<evidence type="ECO:0000256" key="4">
    <source>
        <dbReference type="ARBA" id="ARBA00022475"/>
    </source>
</evidence>
<dbReference type="InterPro" id="IPR006260">
    <property type="entry name" value="TonB/TolA_C"/>
</dbReference>
<reference evidence="12 13" key="1">
    <citation type="submission" date="2018-04" db="EMBL/GenBank/DDBJ databases">
        <title>Adhaeribacter sp. HMF7616 genome sequencing and assembly.</title>
        <authorList>
            <person name="Kang H."/>
            <person name="Kang J."/>
            <person name="Cha I."/>
            <person name="Kim H."/>
            <person name="Joh K."/>
        </authorList>
    </citation>
    <scope>NUCLEOTIDE SEQUENCE [LARGE SCALE GENOMIC DNA]</scope>
    <source>
        <strain evidence="12 13">HMF7616</strain>
    </source>
</reference>
<dbReference type="PROSITE" id="PS52015">
    <property type="entry name" value="TONB_CTD"/>
    <property type="match status" value="2"/>
</dbReference>
<evidence type="ECO:0000256" key="10">
    <source>
        <dbReference type="SAM" id="Phobius"/>
    </source>
</evidence>
<evidence type="ECO:0000256" key="9">
    <source>
        <dbReference type="ARBA" id="ARBA00023136"/>
    </source>
</evidence>
<evidence type="ECO:0000256" key="8">
    <source>
        <dbReference type="ARBA" id="ARBA00022989"/>
    </source>
</evidence>
<sequence>MNKILLYLVESGACLLVFYLLYSLVLKRENSFQYNRFYLLLTPLLSFIIPLLELPFLQQPEPLTIFVTQQLAPITISVNPEATAEVNLFNWRTGLLFLYSAGAAFFLFRLLRQLYQLHLFYRKTRANHFYWQNIRVHKTDGAQPTFSFWNCIYLDNSQALSEAETERVLLHEAVHIQQKHSLDILYLESIRVIFWFNLLLYLYQQAITSNHEFIADAAVLRTTTPETYARLLARQMLHRLKFSFGNYFNKSLTLKRMKMLQQTDRRPNNLKKLAVLPILGVLIFALSCADTETPLKKPTENLNQSQAESQINRDDEVFTFVEQNPVFPGGLEKMYAFIGNTMKYPEAAKKANLEGNVIAQFVITKEGKITDVQIVKSLSPETDAETKRVIALMPNWQPGKQDGKPLNVKYTLPIRFALNPSNSTGASNQLTPQNNPNEPIFTQVEQNPQFSGGLEKMYQFLGTNIKYPKAAVQANLEGMVVAKFQVTKAGKIKDIKIEKSLSPETDAEAKRVISMMPTWEPGKQNGKPVNVEYTLPIKFSLDAAKPQKAAQPLKTGFFWNNNRIYWKTSLQGNC</sequence>
<evidence type="ECO:0000256" key="6">
    <source>
        <dbReference type="ARBA" id="ARBA00022692"/>
    </source>
</evidence>
<protein>
    <recommendedName>
        <fullName evidence="11">TonB C-terminal domain-containing protein</fullName>
    </recommendedName>
</protein>
<gene>
    <name evidence="12" type="ORF">AHMF7616_03729</name>
</gene>
<evidence type="ECO:0000259" key="11">
    <source>
        <dbReference type="PROSITE" id="PS52015"/>
    </source>
</evidence>
<accession>A0A369QN50</accession>
<evidence type="ECO:0000256" key="1">
    <source>
        <dbReference type="ARBA" id="ARBA00004383"/>
    </source>
</evidence>
<feature type="domain" description="TonB C-terminal" evidence="11">
    <location>
        <begin position="452"/>
        <end position="548"/>
    </location>
</feature>
<dbReference type="GO" id="GO:0030288">
    <property type="term" value="C:outer membrane-bounded periplasmic space"/>
    <property type="evidence" value="ECO:0007669"/>
    <property type="project" value="InterPro"/>
</dbReference>
<comment type="similarity">
    <text evidence="2">Belongs to the TonB family.</text>
</comment>
<dbReference type="OrthoDB" id="1039448at2"/>
<dbReference type="GO" id="GO:0055085">
    <property type="term" value="P:transmembrane transport"/>
    <property type="evidence" value="ECO:0007669"/>
    <property type="project" value="InterPro"/>
</dbReference>
<dbReference type="Pfam" id="PF03544">
    <property type="entry name" value="TonB_C"/>
    <property type="match status" value="2"/>
</dbReference>
<dbReference type="GO" id="GO:0098797">
    <property type="term" value="C:plasma membrane protein complex"/>
    <property type="evidence" value="ECO:0007669"/>
    <property type="project" value="TreeGrafter"/>
</dbReference>
<keyword evidence="5" id="KW-0997">Cell inner membrane</keyword>
<dbReference type="PANTHER" id="PTHR33446">
    <property type="entry name" value="PROTEIN TONB-RELATED"/>
    <property type="match status" value="1"/>
</dbReference>
<comment type="subcellular location">
    <subcellularLocation>
        <location evidence="1">Cell inner membrane</location>
        <topology evidence="1">Single-pass membrane protein</topology>
        <orientation evidence="1">Periplasmic side</orientation>
    </subcellularLocation>
</comment>
<evidence type="ECO:0000256" key="5">
    <source>
        <dbReference type="ARBA" id="ARBA00022519"/>
    </source>
</evidence>
<evidence type="ECO:0000313" key="13">
    <source>
        <dbReference type="Proteomes" id="UP000253919"/>
    </source>
</evidence>
<dbReference type="SUPFAM" id="SSF74653">
    <property type="entry name" value="TolA/TonB C-terminal domain"/>
    <property type="match status" value="2"/>
</dbReference>
<keyword evidence="9 10" id="KW-0472">Membrane</keyword>
<keyword evidence="4" id="KW-1003">Cell membrane</keyword>
<dbReference type="PANTHER" id="PTHR33446:SF2">
    <property type="entry name" value="PROTEIN TONB"/>
    <property type="match status" value="1"/>
</dbReference>
<dbReference type="PRINTS" id="PR01374">
    <property type="entry name" value="TONBPROTEIN"/>
</dbReference>
<evidence type="ECO:0000313" key="12">
    <source>
        <dbReference type="EMBL" id="RDC65105.1"/>
    </source>
</evidence>
<dbReference type="InterPro" id="IPR008756">
    <property type="entry name" value="Peptidase_M56"/>
</dbReference>
<dbReference type="CDD" id="cd07341">
    <property type="entry name" value="M56_BlaR1_MecR1_like"/>
    <property type="match status" value="1"/>
</dbReference>
<dbReference type="GO" id="GO:0031992">
    <property type="term" value="F:energy transducer activity"/>
    <property type="evidence" value="ECO:0007669"/>
    <property type="project" value="InterPro"/>
</dbReference>
<proteinExistence type="inferred from homology"/>
<name>A0A369QN50_9BACT</name>
<keyword evidence="6 10" id="KW-0812">Transmembrane</keyword>
<comment type="caution">
    <text evidence="12">The sequence shown here is derived from an EMBL/GenBank/DDBJ whole genome shotgun (WGS) entry which is preliminary data.</text>
</comment>
<keyword evidence="7" id="KW-0653">Protein transport</keyword>
<dbReference type="GO" id="GO:0015891">
    <property type="term" value="P:siderophore transport"/>
    <property type="evidence" value="ECO:0007669"/>
    <property type="project" value="InterPro"/>
</dbReference>
<evidence type="ECO:0000256" key="3">
    <source>
        <dbReference type="ARBA" id="ARBA00022448"/>
    </source>
</evidence>
<dbReference type="NCBIfam" id="TIGR01352">
    <property type="entry name" value="tonB_Cterm"/>
    <property type="match status" value="2"/>
</dbReference>
<dbReference type="Proteomes" id="UP000253919">
    <property type="component" value="Unassembled WGS sequence"/>
</dbReference>
<dbReference type="AlphaFoldDB" id="A0A369QN50"/>
<feature type="domain" description="TonB C-terminal" evidence="11">
    <location>
        <begin position="329"/>
        <end position="425"/>
    </location>
</feature>
<keyword evidence="13" id="KW-1185">Reference proteome</keyword>
<feature type="transmembrane region" description="Helical" evidence="10">
    <location>
        <begin position="6"/>
        <end position="25"/>
    </location>
</feature>
<keyword evidence="8 10" id="KW-1133">Transmembrane helix</keyword>
<dbReference type="Pfam" id="PF05569">
    <property type="entry name" value="Peptidase_M56"/>
    <property type="match status" value="1"/>
</dbReference>
<organism evidence="12 13">
    <name type="scientific">Adhaeribacter pallidiroseus</name>
    <dbReference type="NCBI Taxonomy" id="2072847"/>
    <lineage>
        <taxon>Bacteria</taxon>
        <taxon>Pseudomonadati</taxon>
        <taxon>Bacteroidota</taxon>
        <taxon>Cytophagia</taxon>
        <taxon>Cytophagales</taxon>
        <taxon>Hymenobacteraceae</taxon>
        <taxon>Adhaeribacter</taxon>
    </lineage>
</organism>
<dbReference type="Gene3D" id="3.30.1150.10">
    <property type="match status" value="2"/>
</dbReference>
<dbReference type="GO" id="GO:0015031">
    <property type="term" value="P:protein transport"/>
    <property type="evidence" value="ECO:0007669"/>
    <property type="project" value="UniProtKB-KW"/>
</dbReference>
<feature type="transmembrane region" description="Helical" evidence="10">
    <location>
        <begin position="96"/>
        <end position="115"/>
    </location>
</feature>
<dbReference type="InterPro" id="IPR051045">
    <property type="entry name" value="TonB-dependent_transducer"/>
</dbReference>
<dbReference type="RefSeq" id="WP_115374171.1">
    <property type="nucleotide sequence ID" value="NZ_QASA01000001.1"/>
</dbReference>
<evidence type="ECO:0000256" key="7">
    <source>
        <dbReference type="ARBA" id="ARBA00022927"/>
    </source>
</evidence>